<evidence type="ECO:0000256" key="1">
    <source>
        <dbReference type="SAM" id="Phobius"/>
    </source>
</evidence>
<evidence type="ECO:0000313" key="3">
    <source>
        <dbReference type="Proteomes" id="UP000505020"/>
    </source>
</evidence>
<feature type="transmembrane region" description="Helical" evidence="1">
    <location>
        <begin position="88"/>
        <end position="107"/>
    </location>
</feature>
<sequence length="170" mass="18687">MLFWVHAAVAYLVYRGISGGPTDRCDDVPIFALFGGALLPDLVDKPLAFVLPSLPSRSVAHSVFTAALVVLIVFYVTKHRDRWGVGAAYALGYGSHLAADLVDYLFVPEETLLFLFWPVVTDYHHVETVGDLLALLSPTPYVLGQTVVTILGLWLWMADGMPGYPSTHRQ</sequence>
<keyword evidence="3" id="KW-1185">Reference proteome</keyword>
<dbReference type="EMBL" id="CP053943">
    <property type="protein sequence ID" value="QKG94488.1"/>
    <property type="molecule type" value="Genomic_DNA"/>
</dbReference>
<dbReference type="GeneID" id="55596646"/>
<accession>A0A7D3YGD9</accession>
<keyword evidence="2" id="KW-0378">Hydrolase</keyword>
<organism evidence="2 3">
    <name type="scientific">Halorubrum salinarum</name>
    <dbReference type="NCBI Taxonomy" id="2739057"/>
    <lineage>
        <taxon>Archaea</taxon>
        <taxon>Methanobacteriati</taxon>
        <taxon>Methanobacteriota</taxon>
        <taxon>Stenosarchaea group</taxon>
        <taxon>Halobacteria</taxon>
        <taxon>Halobacteriales</taxon>
        <taxon>Haloferacaceae</taxon>
        <taxon>Halorubrum</taxon>
    </lineage>
</organism>
<proteinExistence type="predicted"/>
<geneLocation type="plasmid" evidence="3">
    <name>phar02</name>
</geneLocation>
<keyword evidence="1" id="KW-1133">Transmembrane helix</keyword>
<reference evidence="2 3" key="1">
    <citation type="submission" date="2020-05" db="EMBL/GenBank/DDBJ databases">
        <title>Halorubrum RHB-C sp.nov., an extremely halophilic archaeon isolated from solar salt farm.</title>
        <authorList>
            <person name="Ho H."/>
            <person name="Danganan R.E."/>
            <person name="Dedeles G.R."/>
            <person name="Kim S.-G."/>
        </authorList>
    </citation>
    <scope>NUCLEOTIDE SEQUENCE [LARGE SCALE GENOMIC DNA]</scope>
    <source>
        <strain evidence="2 3">RHB-C</strain>
        <plasmid evidence="3">phar02</plasmid>
    </source>
</reference>
<feature type="transmembrane region" description="Helical" evidence="1">
    <location>
        <begin position="59"/>
        <end position="76"/>
    </location>
</feature>
<dbReference type="GO" id="GO:0016787">
    <property type="term" value="F:hydrolase activity"/>
    <property type="evidence" value="ECO:0007669"/>
    <property type="project" value="UniProtKB-KW"/>
</dbReference>
<name>A0A7D3YGD9_9EURY</name>
<dbReference type="KEGG" id="hsai:HPS36_16550"/>
<evidence type="ECO:0000313" key="2">
    <source>
        <dbReference type="EMBL" id="QKG94488.1"/>
    </source>
</evidence>
<dbReference type="Proteomes" id="UP000505020">
    <property type="component" value="Plasmid pHAR02"/>
</dbReference>
<dbReference type="AlphaFoldDB" id="A0A7D3YGD9"/>
<keyword evidence="1" id="KW-0472">Membrane</keyword>
<protein>
    <submittedName>
        <fullName evidence="2">Metal-dependent hydrolase</fullName>
    </submittedName>
</protein>
<dbReference type="InterPro" id="IPR007404">
    <property type="entry name" value="YdjM-like"/>
</dbReference>
<dbReference type="Pfam" id="PF04307">
    <property type="entry name" value="YdjM"/>
    <property type="match status" value="1"/>
</dbReference>
<keyword evidence="1" id="KW-0812">Transmembrane</keyword>
<keyword evidence="2" id="KW-0614">Plasmid</keyword>
<gene>
    <name evidence="2" type="ORF">HPS36_16550</name>
</gene>
<dbReference type="RefSeq" id="WP_049983686.1">
    <property type="nucleotide sequence ID" value="NZ_CP053943.1"/>
</dbReference>
<feature type="transmembrane region" description="Helical" evidence="1">
    <location>
        <begin position="141"/>
        <end position="158"/>
    </location>
</feature>